<keyword evidence="3" id="KW-1185">Reference proteome</keyword>
<reference evidence="2 3" key="1">
    <citation type="journal article" date="2018" name="Proc. Natl. Acad. Sci. U.S.A.">
        <title>Draft genome sequence of Camellia sinensis var. sinensis provides insights into the evolution of the tea genome and tea quality.</title>
        <authorList>
            <person name="Wei C."/>
            <person name="Yang H."/>
            <person name="Wang S."/>
            <person name="Zhao J."/>
            <person name="Liu C."/>
            <person name="Gao L."/>
            <person name="Xia E."/>
            <person name="Lu Y."/>
            <person name="Tai Y."/>
            <person name="She G."/>
            <person name="Sun J."/>
            <person name="Cao H."/>
            <person name="Tong W."/>
            <person name="Gao Q."/>
            <person name="Li Y."/>
            <person name="Deng W."/>
            <person name="Jiang X."/>
            <person name="Wang W."/>
            <person name="Chen Q."/>
            <person name="Zhang S."/>
            <person name="Li H."/>
            <person name="Wu J."/>
            <person name="Wang P."/>
            <person name="Li P."/>
            <person name="Shi C."/>
            <person name="Zheng F."/>
            <person name="Jian J."/>
            <person name="Huang B."/>
            <person name="Shan D."/>
            <person name="Shi M."/>
            <person name="Fang C."/>
            <person name="Yue Y."/>
            <person name="Li F."/>
            <person name="Li D."/>
            <person name="Wei S."/>
            <person name="Han B."/>
            <person name="Jiang C."/>
            <person name="Yin Y."/>
            <person name="Xia T."/>
            <person name="Zhang Z."/>
            <person name="Bennetzen J.L."/>
            <person name="Zhao S."/>
            <person name="Wan X."/>
        </authorList>
    </citation>
    <scope>NUCLEOTIDE SEQUENCE [LARGE SCALE GENOMIC DNA]</scope>
    <source>
        <strain evidence="3">cv. Shuchazao</strain>
        <tissue evidence="2">Leaf</tissue>
    </source>
</reference>
<dbReference type="AlphaFoldDB" id="A0A4S4DY85"/>
<dbReference type="EMBL" id="SDRB02009329">
    <property type="protein sequence ID" value="THG08391.1"/>
    <property type="molecule type" value="Genomic_DNA"/>
</dbReference>
<sequence length="249" mass="28022">MEFTSSDMNSHFKNEMQMFHPDSPMACRVCSKVCFGQQRLLRHFIESHMEGNMIIFPGRQCDVNCKNPHRNDRNRYPNHLRPSSSSQPPSLSHEIRRQFSHKRMNRNPNSKKPQVVSAAPQVPSRNNHSFFPNLSSSSHADAAVVAQPMAQPAPLPIIHTMSIGGGGGSGGCYYMSRPSLALEPPPHPLVMTNYALALEADRAFQARWSSDFTRPLINKLDHPIEKMVEGNNYGDDGFNWNGLDLTLRL</sequence>
<dbReference type="Proteomes" id="UP000306102">
    <property type="component" value="Unassembled WGS sequence"/>
</dbReference>
<feature type="compositionally biased region" description="Polar residues" evidence="1">
    <location>
        <begin position="123"/>
        <end position="133"/>
    </location>
</feature>
<feature type="compositionally biased region" description="Low complexity" evidence="1">
    <location>
        <begin position="82"/>
        <end position="92"/>
    </location>
</feature>
<feature type="region of interest" description="Disordered" evidence="1">
    <location>
        <begin position="66"/>
        <end position="133"/>
    </location>
</feature>
<gene>
    <name evidence="2" type="ORF">TEA_015291</name>
</gene>
<accession>A0A4S4DY85</accession>
<evidence type="ECO:0000313" key="3">
    <source>
        <dbReference type="Proteomes" id="UP000306102"/>
    </source>
</evidence>
<evidence type="ECO:0000256" key="1">
    <source>
        <dbReference type="SAM" id="MobiDB-lite"/>
    </source>
</evidence>
<comment type="caution">
    <text evidence="2">The sequence shown here is derived from an EMBL/GenBank/DDBJ whole genome shotgun (WGS) entry which is preliminary data.</text>
</comment>
<proteinExistence type="predicted"/>
<protein>
    <submittedName>
        <fullName evidence="2">Uncharacterized protein</fullName>
    </submittedName>
</protein>
<name>A0A4S4DY85_CAMSN</name>
<evidence type="ECO:0000313" key="2">
    <source>
        <dbReference type="EMBL" id="THG08391.1"/>
    </source>
</evidence>
<organism evidence="2 3">
    <name type="scientific">Camellia sinensis var. sinensis</name>
    <name type="common">China tea</name>
    <dbReference type="NCBI Taxonomy" id="542762"/>
    <lineage>
        <taxon>Eukaryota</taxon>
        <taxon>Viridiplantae</taxon>
        <taxon>Streptophyta</taxon>
        <taxon>Embryophyta</taxon>
        <taxon>Tracheophyta</taxon>
        <taxon>Spermatophyta</taxon>
        <taxon>Magnoliopsida</taxon>
        <taxon>eudicotyledons</taxon>
        <taxon>Gunneridae</taxon>
        <taxon>Pentapetalae</taxon>
        <taxon>asterids</taxon>
        <taxon>Ericales</taxon>
        <taxon>Theaceae</taxon>
        <taxon>Camellia</taxon>
    </lineage>
</organism>